<dbReference type="Proteomes" id="UP001150942">
    <property type="component" value="Unassembled WGS sequence"/>
</dbReference>
<dbReference type="Gene3D" id="3.40.50.1820">
    <property type="entry name" value="alpha/beta hydrolase"/>
    <property type="match status" value="1"/>
</dbReference>
<keyword evidence="2 3" id="KW-0378">Hydrolase</keyword>
<dbReference type="PANTHER" id="PTHR43142:SF11">
    <property type="entry name" value="CARBOXYLIC ESTER HYDROLASE"/>
    <property type="match status" value="1"/>
</dbReference>
<reference evidence="5" key="2">
    <citation type="journal article" date="2023" name="IMA Fungus">
        <title>Comparative genomic study of the Penicillium genus elucidates a diverse pangenome and 15 lateral gene transfer events.</title>
        <authorList>
            <person name="Petersen C."/>
            <person name="Sorensen T."/>
            <person name="Nielsen M.R."/>
            <person name="Sondergaard T.E."/>
            <person name="Sorensen J.L."/>
            <person name="Fitzpatrick D.A."/>
            <person name="Frisvad J.C."/>
            <person name="Nielsen K.L."/>
        </authorList>
    </citation>
    <scope>NUCLEOTIDE SEQUENCE</scope>
    <source>
        <strain evidence="5">IBT 20477</strain>
    </source>
</reference>
<dbReference type="InterPro" id="IPR002018">
    <property type="entry name" value="CarbesteraseB"/>
</dbReference>
<evidence type="ECO:0000256" key="1">
    <source>
        <dbReference type="ARBA" id="ARBA00005964"/>
    </source>
</evidence>
<dbReference type="GO" id="GO:0072330">
    <property type="term" value="P:monocarboxylic acid biosynthetic process"/>
    <property type="evidence" value="ECO:0007669"/>
    <property type="project" value="UniProtKB-ARBA"/>
</dbReference>
<dbReference type="Pfam" id="PF00135">
    <property type="entry name" value="COesterase"/>
    <property type="match status" value="1"/>
</dbReference>
<evidence type="ECO:0000313" key="6">
    <source>
        <dbReference type="Proteomes" id="UP001150942"/>
    </source>
</evidence>
<evidence type="ECO:0000259" key="4">
    <source>
        <dbReference type="Pfam" id="PF00135"/>
    </source>
</evidence>
<dbReference type="OrthoDB" id="3200163at2759"/>
<dbReference type="EC" id="3.1.1.-" evidence="3"/>
<dbReference type="EMBL" id="JAPQKQ010000004">
    <property type="protein sequence ID" value="KAJ5201253.1"/>
    <property type="molecule type" value="Genomic_DNA"/>
</dbReference>
<name>A0A9W9MH96_9EURO</name>
<accession>A0A9W9MH96</accession>
<proteinExistence type="inferred from homology"/>
<dbReference type="InterPro" id="IPR019826">
    <property type="entry name" value="Carboxylesterase_B_AS"/>
</dbReference>
<reference evidence="5" key="1">
    <citation type="submission" date="2022-11" db="EMBL/GenBank/DDBJ databases">
        <authorList>
            <person name="Petersen C."/>
        </authorList>
    </citation>
    <scope>NUCLEOTIDE SEQUENCE</scope>
    <source>
        <strain evidence="5">IBT 20477</strain>
    </source>
</reference>
<gene>
    <name evidence="5" type="ORF">N7449_006056</name>
</gene>
<comment type="similarity">
    <text evidence="1 3">Belongs to the type-B carboxylesterase/lipase family.</text>
</comment>
<sequence>MATIQHPIIGHIQGNKIDDVVEFLGIQYATLAHQFASSVPVDYQKNPDHIIDATSYGPSVGGVDGCDSEFELIQHKLPRTHFAQSTIDGLNLNITIPQISGHSSSFPVLVFFHGGGFGAGSSSWPQNQLTSLVSHSRKLGLPAIGVSINYRVGPAGFLTSKEMRDVGLPPNNGLRDQRVALKWVKDHINGFGGDASNITLVGHSAGGVSASLHLSNEEPLFKRIACLSGQFLAVKTLPSEDHEHFYAESMRILGWENLLANERVARLQDLNAEDLAKISKLPPRPIIDGDICRLMPSVQAIAGGMPTELHSGWCQDLFIGDCQFDGSIMAGALDHRKLGIYESWAQYLVKELEDVPGLADNILSAYGMNGKNCNDDECLHGILRFMTDMFFYVPTVYLARAWKTGAAYVYRFNAPNPWKGRWEGEASHITDQSMLLHNFDEFLTEDQKQIAWSYTRDLLAFVSGVPPWKSFEGQESFERQYGSSLGGRPRFIWDILKRVEPDRISSMLEQFIASG</sequence>
<evidence type="ECO:0000313" key="5">
    <source>
        <dbReference type="EMBL" id="KAJ5201253.1"/>
    </source>
</evidence>
<dbReference type="AlphaFoldDB" id="A0A9W9MH96"/>
<dbReference type="SUPFAM" id="SSF53474">
    <property type="entry name" value="alpha/beta-Hydrolases"/>
    <property type="match status" value="1"/>
</dbReference>
<protein>
    <recommendedName>
        <fullName evidence="3">Carboxylic ester hydrolase</fullName>
        <ecNumber evidence="3">3.1.1.-</ecNumber>
    </recommendedName>
</protein>
<feature type="domain" description="Carboxylesterase type B" evidence="4">
    <location>
        <begin position="10"/>
        <end position="462"/>
    </location>
</feature>
<organism evidence="5 6">
    <name type="scientific">Penicillium cf. viridicatum</name>
    <dbReference type="NCBI Taxonomy" id="2972119"/>
    <lineage>
        <taxon>Eukaryota</taxon>
        <taxon>Fungi</taxon>
        <taxon>Dikarya</taxon>
        <taxon>Ascomycota</taxon>
        <taxon>Pezizomycotina</taxon>
        <taxon>Eurotiomycetes</taxon>
        <taxon>Eurotiomycetidae</taxon>
        <taxon>Eurotiales</taxon>
        <taxon>Aspergillaceae</taxon>
        <taxon>Penicillium</taxon>
    </lineage>
</organism>
<keyword evidence="6" id="KW-1185">Reference proteome</keyword>
<dbReference type="GO" id="GO:0017000">
    <property type="term" value="P:antibiotic biosynthetic process"/>
    <property type="evidence" value="ECO:0007669"/>
    <property type="project" value="UniProtKB-ARBA"/>
</dbReference>
<dbReference type="GO" id="GO:0016787">
    <property type="term" value="F:hydrolase activity"/>
    <property type="evidence" value="ECO:0007669"/>
    <property type="project" value="UniProtKB-KW"/>
</dbReference>
<comment type="caution">
    <text evidence="5">The sequence shown here is derived from an EMBL/GenBank/DDBJ whole genome shotgun (WGS) entry which is preliminary data.</text>
</comment>
<dbReference type="PANTHER" id="PTHR43142">
    <property type="entry name" value="CARBOXYLIC ESTER HYDROLASE"/>
    <property type="match status" value="1"/>
</dbReference>
<dbReference type="InterPro" id="IPR029058">
    <property type="entry name" value="AB_hydrolase_fold"/>
</dbReference>
<dbReference type="PROSITE" id="PS00122">
    <property type="entry name" value="CARBOXYLESTERASE_B_1"/>
    <property type="match status" value="1"/>
</dbReference>
<evidence type="ECO:0000256" key="2">
    <source>
        <dbReference type="ARBA" id="ARBA00022801"/>
    </source>
</evidence>
<evidence type="ECO:0000256" key="3">
    <source>
        <dbReference type="RuleBase" id="RU361235"/>
    </source>
</evidence>